<dbReference type="CDD" id="cd02966">
    <property type="entry name" value="TlpA_like_family"/>
    <property type="match status" value="1"/>
</dbReference>
<dbReference type="PROSITE" id="PS51352">
    <property type="entry name" value="THIOREDOXIN_2"/>
    <property type="match status" value="1"/>
</dbReference>
<protein>
    <submittedName>
        <fullName evidence="2">Thiol-disulfide isomerase/thioredoxin</fullName>
    </submittedName>
</protein>
<dbReference type="PANTHER" id="PTHR42852">
    <property type="entry name" value="THIOL:DISULFIDE INTERCHANGE PROTEIN DSBE"/>
    <property type="match status" value="1"/>
</dbReference>
<keyword evidence="2" id="KW-0413">Isomerase</keyword>
<dbReference type="InterPro" id="IPR013766">
    <property type="entry name" value="Thioredoxin_domain"/>
</dbReference>
<feature type="domain" description="Thioredoxin" evidence="1">
    <location>
        <begin position="1"/>
        <end position="141"/>
    </location>
</feature>
<dbReference type="RefSeq" id="WP_110251201.1">
    <property type="nucleotide sequence ID" value="NZ_QJJR01000005.1"/>
</dbReference>
<comment type="caution">
    <text evidence="2">The sequence shown here is derived from an EMBL/GenBank/DDBJ whole genome shotgun (WGS) entry which is preliminary data.</text>
</comment>
<accession>A0A2V3WBG9</accession>
<dbReference type="Gene3D" id="3.40.30.10">
    <property type="entry name" value="Glutaredoxin"/>
    <property type="match status" value="1"/>
</dbReference>
<keyword evidence="3" id="KW-1185">Reference proteome</keyword>
<organism evidence="2 3">
    <name type="scientific">Streptohalobacillus salinus</name>
    <dbReference type="NCBI Taxonomy" id="621096"/>
    <lineage>
        <taxon>Bacteria</taxon>
        <taxon>Bacillati</taxon>
        <taxon>Bacillota</taxon>
        <taxon>Bacilli</taxon>
        <taxon>Bacillales</taxon>
        <taxon>Bacillaceae</taxon>
        <taxon>Streptohalobacillus</taxon>
    </lineage>
</organism>
<evidence type="ECO:0000313" key="3">
    <source>
        <dbReference type="Proteomes" id="UP000247922"/>
    </source>
</evidence>
<dbReference type="Proteomes" id="UP000247922">
    <property type="component" value="Unassembled WGS sequence"/>
</dbReference>
<dbReference type="EMBL" id="QJJR01000005">
    <property type="protein sequence ID" value="PXW91420.1"/>
    <property type="molecule type" value="Genomic_DNA"/>
</dbReference>
<dbReference type="GO" id="GO:0016853">
    <property type="term" value="F:isomerase activity"/>
    <property type="evidence" value="ECO:0007669"/>
    <property type="project" value="UniProtKB-KW"/>
</dbReference>
<gene>
    <name evidence="2" type="ORF">DES38_10540</name>
</gene>
<dbReference type="PANTHER" id="PTHR42852:SF13">
    <property type="entry name" value="PROTEIN DIPZ"/>
    <property type="match status" value="1"/>
</dbReference>
<dbReference type="SUPFAM" id="SSF52833">
    <property type="entry name" value="Thioredoxin-like"/>
    <property type="match status" value="1"/>
</dbReference>
<name>A0A2V3WBG9_9BACI</name>
<dbReference type="Pfam" id="PF08534">
    <property type="entry name" value="Redoxin"/>
    <property type="match status" value="1"/>
</dbReference>
<dbReference type="OrthoDB" id="25753at2"/>
<evidence type="ECO:0000313" key="2">
    <source>
        <dbReference type="EMBL" id="PXW91420.1"/>
    </source>
</evidence>
<sequence>MNKAPDFTLSYIDQPGTYQLSKHLGKVIVLTFWTSWCPDCSHDLPLKERLYQASTNEAIVFITINVSGREPNQEEARRYYHQFLTQPTLVDHGLETYRAYNCLGVPTTVIIDQTGFIIKTFSDQARPLQIMETLAPFLSEN</sequence>
<dbReference type="InterPro" id="IPR013740">
    <property type="entry name" value="Redoxin"/>
</dbReference>
<dbReference type="AlphaFoldDB" id="A0A2V3WBG9"/>
<proteinExistence type="predicted"/>
<reference evidence="2 3" key="1">
    <citation type="submission" date="2018-05" db="EMBL/GenBank/DDBJ databases">
        <title>Genomic Encyclopedia of Type Strains, Phase IV (KMG-IV): sequencing the most valuable type-strain genomes for metagenomic binning, comparative biology and taxonomic classification.</title>
        <authorList>
            <person name="Goeker M."/>
        </authorList>
    </citation>
    <scope>NUCLEOTIDE SEQUENCE [LARGE SCALE GENOMIC DNA]</scope>
    <source>
        <strain evidence="2 3">DSM 22440</strain>
    </source>
</reference>
<dbReference type="InterPro" id="IPR036249">
    <property type="entry name" value="Thioredoxin-like_sf"/>
</dbReference>
<dbReference type="InterPro" id="IPR050553">
    <property type="entry name" value="Thioredoxin_ResA/DsbE_sf"/>
</dbReference>
<evidence type="ECO:0000259" key="1">
    <source>
        <dbReference type="PROSITE" id="PS51352"/>
    </source>
</evidence>
<dbReference type="GO" id="GO:0016491">
    <property type="term" value="F:oxidoreductase activity"/>
    <property type="evidence" value="ECO:0007669"/>
    <property type="project" value="InterPro"/>
</dbReference>